<feature type="transmembrane region" description="Helical" evidence="8">
    <location>
        <begin position="473"/>
        <end position="490"/>
    </location>
</feature>
<proteinExistence type="inferred from homology"/>
<evidence type="ECO:0000313" key="10">
    <source>
        <dbReference type="Proteomes" id="UP000183371"/>
    </source>
</evidence>
<reference evidence="10" key="1">
    <citation type="submission" date="2016-10" db="EMBL/GenBank/DDBJ databases">
        <authorList>
            <person name="Varghese N."/>
            <person name="Submissions S."/>
        </authorList>
    </citation>
    <scope>NUCLEOTIDE SEQUENCE [LARGE SCALE GENOMIC DNA]</scope>
    <source>
        <strain evidence="10">DSM 17465</strain>
    </source>
</reference>
<dbReference type="Pfam" id="PF00474">
    <property type="entry name" value="SSF"/>
    <property type="match status" value="1"/>
</dbReference>
<feature type="transmembrane region" description="Helical" evidence="8">
    <location>
        <begin position="115"/>
        <end position="136"/>
    </location>
</feature>
<evidence type="ECO:0000256" key="5">
    <source>
        <dbReference type="ARBA" id="ARBA00022989"/>
    </source>
</evidence>
<feature type="transmembrane region" description="Helical" evidence="8">
    <location>
        <begin position="510"/>
        <end position="528"/>
    </location>
</feature>
<accession>A0A1I7CAU8</accession>
<keyword evidence="3" id="KW-0813">Transport</keyword>
<feature type="transmembrane region" description="Helical" evidence="8">
    <location>
        <begin position="288"/>
        <end position="306"/>
    </location>
</feature>
<keyword evidence="5 8" id="KW-1133">Transmembrane helix</keyword>
<dbReference type="Gene3D" id="1.20.1730.10">
    <property type="entry name" value="Sodium/glucose cotransporter"/>
    <property type="match status" value="1"/>
</dbReference>
<feature type="transmembrane region" description="Helical" evidence="8">
    <location>
        <begin position="156"/>
        <end position="184"/>
    </location>
</feature>
<feature type="transmembrane region" description="Helical" evidence="8">
    <location>
        <begin position="16"/>
        <end position="36"/>
    </location>
</feature>
<evidence type="ECO:0000313" key="9">
    <source>
        <dbReference type="EMBL" id="SFT96559.1"/>
    </source>
</evidence>
<evidence type="ECO:0000256" key="2">
    <source>
        <dbReference type="ARBA" id="ARBA00006434"/>
    </source>
</evidence>
<dbReference type="PANTHER" id="PTHR48086:SF5">
    <property type="entry name" value="NA(+):SOLUTE SYMPORTER (SSF FAMILY)"/>
    <property type="match status" value="1"/>
</dbReference>
<comment type="similarity">
    <text evidence="2 7">Belongs to the sodium:solute symporter (SSF) (TC 2.A.21) family.</text>
</comment>
<feature type="transmembrane region" description="Helical" evidence="8">
    <location>
        <begin position="327"/>
        <end position="348"/>
    </location>
</feature>
<dbReference type="AlphaFoldDB" id="A0A1I7CAU8"/>
<feature type="transmembrane region" description="Helical" evidence="8">
    <location>
        <begin position="196"/>
        <end position="217"/>
    </location>
</feature>
<feature type="transmembrane region" description="Helical" evidence="8">
    <location>
        <begin position="42"/>
        <end position="66"/>
    </location>
</feature>
<evidence type="ECO:0000256" key="7">
    <source>
        <dbReference type="RuleBase" id="RU362091"/>
    </source>
</evidence>
<dbReference type="RefSeq" id="WP_054783137.1">
    <property type="nucleotide sequence ID" value="NZ_FPBD01000005.1"/>
</dbReference>
<feature type="transmembrane region" description="Helical" evidence="8">
    <location>
        <begin position="368"/>
        <end position="395"/>
    </location>
</feature>
<protein>
    <submittedName>
        <fullName evidence="9">Cation/acetate symporter</fullName>
    </submittedName>
</protein>
<feature type="transmembrane region" description="Helical" evidence="8">
    <location>
        <begin position="441"/>
        <end position="466"/>
    </location>
</feature>
<feature type="transmembrane region" description="Helical" evidence="8">
    <location>
        <begin position="224"/>
        <end position="244"/>
    </location>
</feature>
<evidence type="ECO:0000256" key="4">
    <source>
        <dbReference type="ARBA" id="ARBA00022692"/>
    </source>
</evidence>
<organism evidence="9 10">
    <name type="scientific">Pseudovibrio denitrificans</name>
    <dbReference type="NCBI Taxonomy" id="258256"/>
    <lineage>
        <taxon>Bacteria</taxon>
        <taxon>Pseudomonadati</taxon>
        <taxon>Pseudomonadota</taxon>
        <taxon>Alphaproteobacteria</taxon>
        <taxon>Hyphomicrobiales</taxon>
        <taxon>Stappiaceae</taxon>
        <taxon>Pseudovibrio</taxon>
    </lineage>
</organism>
<evidence type="ECO:0000256" key="8">
    <source>
        <dbReference type="SAM" id="Phobius"/>
    </source>
</evidence>
<dbReference type="PROSITE" id="PS50283">
    <property type="entry name" value="NA_SOLUT_SYMP_3"/>
    <property type="match status" value="1"/>
</dbReference>
<name>A0A1I7CAU8_9HYPH</name>
<feature type="transmembrane region" description="Helical" evidence="8">
    <location>
        <begin position="416"/>
        <end position="435"/>
    </location>
</feature>
<dbReference type="InterPro" id="IPR050277">
    <property type="entry name" value="Sodium:Solute_Symporter"/>
</dbReference>
<keyword evidence="4 8" id="KW-0812">Transmembrane</keyword>
<dbReference type="InterPro" id="IPR001734">
    <property type="entry name" value="Na/solute_symporter"/>
</dbReference>
<dbReference type="PANTHER" id="PTHR48086">
    <property type="entry name" value="SODIUM/PROLINE SYMPORTER-RELATED"/>
    <property type="match status" value="1"/>
</dbReference>
<keyword evidence="6 8" id="KW-0472">Membrane</keyword>
<comment type="subcellular location">
    <subcellularLocation>
        <location evidence="1">Membrane</location>
        <topology evidence="1">Multi-pass membrane protein</topology>
    </subcellularLocation>
</comment>
<feature type="transmembrane region" description="Helical" evidence="8">
    <location>
        <begin position="87"/>
        <end position="109"/>
    </location>
</feature>
<evidence type="ECO:0000256" key="6">
    <source>
        <dbReference type="ARBA" id="ARBA00023136"/>
    </source>
</evidence>
<keyword evidence="10" id="KW-1185">Reference proteome</keyword>
<sequence length="570" mass="60213">MSLSSLDPHPSQYKGIPLALSLFALALFLLTGLLAVMEKAGVVVVLIEALMALLPLLVFAMVGILARTMKLTEFHWGGKNVPAGLTGITLAACFVGGSFFPLFLSLIFLPEYVSFPIILGWVSSLVLCAVLFASPLRKFGSATIPEFLGVRLQSNLVRLVASGLLVLVAVPLLCAEMLIGGQVLATSLGATATTGILLFAAVLLISVVLGGVSAAVWTQALQGVLMVFACLSPVILLVLDQLTAPLVVEGAEFTSVVGTSLNTQLAAIIDIENTSIGWFLTQGPYAGGLWPLIGTALFFAVGMASLPHLLSKFQGTESSSDSRRAAGYSLSFLLLLMVIGSAYFLLLADERLQSLLGPNALDQGSQSGLIAALIRSGIVAAALAASSALLMALSTSISRDLIETFALPKASLSQKIVLARLVVLGVCAFVTYLTYSQSLLFLDMLAFALSLAAATFFPALILSCWWSRFHATAAYSAMLAGILATVLYAIAVKSGSTGFWFGFPAEMGGLLAAFLSFTVGISLSYVTFSEDERHFHLASLLEQPDERDLTIDIPENSDKDKPEELIEIKT</sequence>
<dbReference type="EMBL" id="FPBD01000005">
    <property type="protein sequence ID" value="SFT96559.1"/>
    <property type="molecule type" value="Genomic_DNA"/>
</dbReference>
<evidence type="ECO:0000256" key="3">
    <source>
        <dbReference type="ARBA" id="ARBA00022448"/>
    </source>
</evidence>
<dbReference type="GO" id="GO:0005886">
    <property type="term" value="C:plasma membrane"/>
    <property type="evidence" value="ECO:0007669"/>
    <property type="project" value="TreeGrafter"/>
</dbReference>
<gene>
    <name evidence="9" type="ORF">SAMN05444141_105388</name>
</gene>
<evidence type="ECO:0000256" key="1">
    <source>
        <dbReference type="ARBA" id="ARBA00004141"/>
    </source>
</evidence>
<dbReference type="GO" id="GO:0022857">
    <property type="term" value="F:transmembrane transporter activity"/>
    <property type="evidence" value="ECO:0007669"/>
    <property type="project" value="InterPro"/>
</dbReference>
<dbReference type="Proteomes" id="UP000183371">
    <property type="component" value="Unassembled WGS sequence"/>
</dbReference>
<dbReference type="InterPro" id="IPR038377">
    <property type="entry name" value="Na/Glc_symporter_sf"/>
</dbReference>